<dbReference type="AlphaFoldDB" id="A0AAE5EWA3"/>
<proteinExistence type="inferred from homology"/>
<organism evidence="3 4">
    <name type="scientific">Vibrio tubiashii</name>
    <dbReference type="NCBI Taxonomy" id="29498"/>
    <lineage>
        <taxon>Bacteria</taxon>
        <taxon>Pseudomonadati</taxon>
        <taxon>Pseudomonadota</taxon>
        <taxon>Gammaproteobacteria</taxon>
        <taxon>Vibrionales</taxon>
        <taxon>Vibrionaceae</taxon>
        <taxon>Vibrio</taxon>
        <taxon>Vibrio oreintalis group</taxon>
    </lineage>
</organism>
<evidence type="ECO:0000313" key="4">
    <source>
        <dbReference type="Proteomes" id="UP000572722"/>
    </source>
</evidence>
<dbReference type="Pfam" id="PF12850">
    <property type="entry name" value="Metallophos_2"/>
    <property type="match status" value="1"/>
</dbReference>
<evidence type="ECO:0000313" key="3">
    <source>
        <dbReference type="EMBL" id="NOI82320.1"/>
    </source>
</evidence>
<evidence type="ECO:0000256" key="1">
    <source>
        <dbReference type="ARBA" id="ARBA00008950"/>
    </source>
</evidence>
<dbReference type="InterPro" id="IPR011152">
    <property type="entry name" value="Pesterase_MJ0912"/>
</dbReference>
<protein>
    <submittedName>
        <fullName evidence="3">Metallophosphoesterase family protein</fullName>
    </submittedName>
</protein>
<comment type="similarity">
    <text evidence="1">Belongs to the metallophosphoesterase superfamily. YfcE family.</text>
</comment>
<dbReference type="RefSeq" id="WP_171323767.1">
    <property type="nucleotide sequence ID" value="NZ_VTXO01000007.1"/>
</dbReference>
<dbReference type="Gene3D" id="3.60.21.10">
    <property type="match status" value="1"/>
</dbReference>
<feature type="domain" description="Calcineurin-like phosphoesterase" evidence="2">
    <location>
        <begin position="1"/>
        <end position="214"/>
    </location>
</feature>
<dbReference type="PANTHER" id="PTHR42850:SF2">
    <property type="entry name" value="BLL5683 PROTEIN"/>
    <property type="match status" value="1"/>
</dbReference>
<dbReference type="Proteomes" id="UP000572722">
    <property type="component" value="Unassembled WGS sequence"/>
</dbReference>
<dbReference type="GO" id="GO:0016791">
    <property type="term" value="F:phosphatase activity"/>
    <property type="evidence" value="ECO:0007669"/>
    <property type="project" value="TreeGrafter"/>
</dbReference>
<dbReference type="InterPro" id="IPR029052">
    <property type="entry name" value="Metallo-depent_PP-like"/>
</dbReference>
<comment type="caution">
    <text evidence="3">The sequence shown here is derived from an EMBL/GenBank/DDBJ whole genome shotgun (WGS) entry which is preliminary data.</text>
</comment>
<dbReference type="SUPFAM" id="SSF56300">
    <property type="entry name" value="Metallo-dependent phosphatases"/>
    <property type="match status" value="1"/>
</dbReference>
<dbReference type="GO" id="GO:0005737">
    <property type="term" value="C:cytoplasm"/>
    <property type="evidence" value="ECO:0007669"/>
    <property type="project" value="TreeGrafter"/>
</dbReference>
<gene>
    <name evidence="3" type="ORF">F0237_16755</name>
</gene>
<accession>A0AAE5EWA3</accession>
<reference evidence="3 4" key="1">
    <citation type="submission" date="2019-08" db="EMBL/GenBank/DDBJ databases">
        <title>Draft genome sequencing and comparative genomics of hatchery-associated Vibrios.</title>
        <authorList>
            <person name="Kehlet-Delgado H."/>
            <person name="Mueller R.S."/>
        </authorList>
    </citation>
    <scope>NUCLEOTIDE SEQUENCE [LARGE SCALE GENOMIC DNA]</scope>
    <source>
        <strain evidence="3 4">01-65-5-1</strain>
    </source>
</reference>
<dbReference type="EMBL" id="VTXO01000007">
    <property type="protein sequence ID" value="NOI82320.1"/>
    <property type="molecule type" value="Genomic_DNA"/>
</dbReference>
<dbReference type="InterPro" id="IPR024654">
    <property type="entry name" value="Calcineurin-like_PHP_lpxH"/>
</dbReference>
<sequence>MRVAVFSDVHSNFYALKAALEEIRTASVERVVFLGDLLTYGCDVNSTIELLQEFSDSAHVNFVYGNHDKIYFDKQDGEIYKYKPFPLFLDESICYTHDTLGCRLKEEFDWKQSLIIEKVFFSHANTLGNDNWSYLNSTEELQKAGMDLTQQSLSGGVFGHTHRSKIHRYSSSGLLSEQPCRYLHQCNEHEVFIANAGSIGQPRGKDASYLLLEFMSSSILIEQCFFGYEVEKHINSIVRSKLSQATKNKLMSFFKRV</sequence>
<dbReference type="PANTHER" id="PTHR42850">
    <property type="entry name" value="METALLOPHOSPHOESTERASE"/>
    <property type="match status" value="1"/>
</dbReference>
<evidence type="ECO:0000259" key="2">
    <source>
        <dbReference type="Pfam" id="PF12850"/>
    </source>
</evidence>
<dbReference type="PIRSF" id="PIRSF000883">
    <property type="entry name" value="Pesterase_MJ0912"/>
    <property type="match status" value="1"/>
</dbReference>
<name>A0AAE5EWA3_9VIBR</name>
<dbReference type="InterPro" id="IPR050126">
    <property type="entry name" value="Ap4A_hydrolase"/>
</dbReference>